<feature type="compositionally biased region" description="Low complexity" evidence="1">
    <location>
        <begin position="339"/>
        <end position="353"/>
    </location>
</feature>
<gene>
    <name evidence="2" type="ORF">C2S_14286</name>
</gene>
<feature type="compositionally biased region" description="Basic and acidic residues" evidence="1">
    <location>
        <begin position="20"/>
        <end position="60"/>
    </location>
</feature>
<feature type="region of interest" description="Disordered" evidence="1">
    <location>
        <begin position="339"/>
        <end position="371"/>
    </location>
</feature>
<dbReference type="InterPro" id="IPR034772">
    <property type="entry name" value="CPSF6/7"/>
</dbReference>
<evidence type="ECO:0000313" key="3">
    <source>
        <dbReference type="Proteomes" id="UP000760494"/>
    </source>
</evidence>
<comment type="caution">
    <text evidence="2">The sequence shown here is derived from an EMBL/GenBank/DDBJ whole genome shotgun (WGS) entry which is preliminary data.</text>
</comment>
<dbReference type="InterPro" id="IPR035979">
    <property type="entry name" value="RBD_domain_sf"/>
</dbReference>
<proteinExistence type="predicted"/>
<accession>A0A2H3RSR4</accession>
<dbReference type="GO" id="GO:0003676">
    <property type="term" value="F:nucleic acid binding"/>
    <property type="evidence" value="ECO:0007669"/>
    <property type="project" value="InterPro"/>
</dbReference>
<dbReference type="PANTHER" id="PTHR23204">
    <property type="entry name" value="CLEAVAGE AND POLYADENYLATION SPECIFIC FACTOR"/>
    <property type="match status" value="1"/>
</dbReference>
<dbReference type="GO" id="GO:0005634">
    <property type="term" value="C:nucleus"/>
    <property type="evidence" value="ECO:0007669"/>
    <property type="project" value="UniProtKB-SubCell"/>
</dbReference>
<evidence type="ECO:0000313" key="2">
    <source>
        <dbReference type="EMBL" id="VTT60079.1"/>
    </source>
</evidence>
<feature type="compositionally biased region" description="Basic and acidic residues" evidence="1">
    <location>
        <begin position="186"/>
        <end position="198"/>
    </location>
</feature>
<dbReference type="EMBL" id="CABFJX010000037">
    <property type="protein sequence ID" value="VTT60079.1"/>
    <property type="molecule type" value="Genomic_DNA"/>
</dbReference>
<dbReference type="InterPro" id="IPR012677">
    <property type="entry name" value="Nucleotide-bd_a/b_plait_sf"/>
</dbReference>
<dbReference type="CDD" id="cd12372">
    <property type="entry name" value="RRM_CFIm68_CFIm59"/>
    <property type="match status" value="1"/>
</dbReference>
<feature type="region of interest" description="Disordered" evidence="1">
    <location>
        <begin position="182"/>
        <end position="220"/>
    </location>
</feature>
<dbReference type="GO" id="GO:0006397">
    <property type="term" value="P:mRNA processing"/>
    <property type="evidence" value="ECO:0007669"/>
    <property type="project" value="UniProtKB-KW"/>
</dbReference>
<feature type="region of interest" description="Disordered" evidence="1">
    <location>
        <begin position="1"/>
        <end position="90"/>
    </location>
</feature>
<feature type="compositionally biased region" description="Acidic residues" evidence="1">
    <location>
        <begin position="1"/>
        <end position="16"/>
    </location>
</feature>
<reference evidence="2" key="1">
    <citation type="submission" date="2019-05" db="EMBL/GenBank/DDBJ databases">
        <authorList>
            <person name="Piombo E."/>
        </authorList>
    </citation>
    <scope>NUCLEOTIDE SEQUENCE</scope>
    <source>
        <strain evidence="2">C2S</strain>
    </source>
</reference>
<name>A0A2H3RSR4_FUSFU</name>
<dbReference type="Gene3D" id="3.30.70.330">
    <property type="match status" value="1"/>
</dbReference>
<dbReference type="SUPFAM" id="SSF54928">
    <property type="entry name" value="RNA-binding domain, RBD"/>
    <property type="match status" value="1"/>
</dbReference>
<dbReference type="Proteomes" id="UP000760494">
    <property type="component" value="Unassembled WGS sequence"/>
</dbReference>
<protein>
    <submittedName>
        <fullName evidence="2">Uncharacterized protein</fullName>
    </submittedName>
</protein>
<dbReference type="AlphaFoldDB" id="A0A2H3RSR4"/>
<evidence type="ECO:0000256" key="1">
    <source>
        <dbReference type="SAM" id="MobiDB-lite"/>
    </source>
</evidence>
<organism evidence="2 3">
    <name type="scientific">Fusarium fujikuroi</name>
    <name type="common">Bakanae and foot rot disease fungus</name>
    <name type="synonym">Gibberella fujikuroi</name>
    <dbReference type="NCBI Taxonomy" id="5127"/>
    <lineage>
        <taxon>Eukaryota</taxon>
        <taxon>Fungi</taxon>
        <taxon>Dikarya</taxon>
        <taxon>Ascomycota</taxon>
        <taxon>Pezizomycotina</taxon>
        <taxon>Sordariomycetes</taxon>
        <taxon>Hypocreomycetidae</taxon>
        <taxon>Hypocreales</taxon>
        <taxon>Nectriaceae</taxon>
        <taxon>Fusarium</taxon>
        <taxon>Fusarium fujikuroi species complex</taxon>
    </lineage>
</organism>
<sequence>MAEEDFEIDIYGDESNDQQQDDHRGDDNNQDHHRGDDRRDSHGDQNMEEYHADNRHHAGDGHSSSHHQAHGSQQGTKRKQEDDGRPVDQSATTSLMISELNWWNTDDDIRGWAREADCEDEIKDITFSEHKVNGKSKGQAYIEFYSPQASTAIKRRIEQIIAESQGAQKKLTLTYWATTNNPFKTLPKDAPARGKDQSRAPSSSYNNDRGGGHIGGNFGGGFRGGRGGGYNRGGMNQGGYNRNFNNNSMGGYNNMGGGYNGPMGGGGGGGNFGFNNRGGMMGGGMRGGPGGMRGGRGGMMGMNPMGGNMGGNMGGMPMGMPGNMGMGMMGPNGMPGFQGMPPNFNPGFGFNQNQGGGDWGNPHGAKRPRPE</sequence>
<dbReference type="OrthoDB" id="10065185at2759"/>